<dbReference type="InterPro" id="IPR052754">
    <property type="entry name" value="NTPase_KAP_P-loop"/>
</dbReference>
<dbReference type="SUPFAM" id="SSF52540">
    <property type="entry name" value="P-loop containing nucleoside triphosphate hydrolases"/>
    <property type="match status" value="1"/>
</dbReference>
<dbReference type="InterPro" id="IPR027417">
    <property type="entry name" value="P-loop_NTPase"/>
</dbReference>
<comment type="caution">
    <text evidence="2">The sequence shown here is derived from an EMBL/GenBank/DDBJ whole genome shotgun (WGS) entry which is preliminary data.</text>
</comment>
<protein>
    <submittedName>
        <fullName evidence="2">KAP-like P-loop domain-containing protein</fullName>
    </submittedName>
</protein>
<gene>
    <name evidence="2" type="ORF">LY11_04832</name>
</gene>
<dbReference type="Pfam" id="PF07693">
    <property type="entry name" value="KAP_NTPase"/>
    <property type="match status" value="1"/>
</dbReference>
<dbReference type="AlphaFoldDB" id="A0A327S9C6"/>
<dbReference type="EMBL" id="QLLR01000039">
    <property type="protein sequence ID" value="RAJ22367.1"/>
    <property type="molecule type" value="Genomic_DNA"/>
</dbReference>
<dbReference type="Gene3D" id="3.40.50.300">
    <property type="entry name" value="P-loop containing nucleotide triphosphate hydrolases"/>
    <property type="match status" value="1"/>
</dbReference>
<dbReference type="PANTHER" id="PTHR22674:SF6">
    <property type="entry name" value="NTPASE KAP FAMILY P-LOOP DOMAIN-CONTAINING PROTEIN 1"/>
    <property type="match status" value="1"/>
</dbReference>
<dbReference type="RefSeq" id="WP_111636138.1">
    <property type="nucleotide sequence ID" value="NZ_QLLR01000039.1"/>
</dbReference>
<evidence type="ECO:0000313" key="2">
    <source>
        <dbReference type="EMBL" id="RAJ22367.1"/>
    </source>
</evidence>
<proteinExistence type="predicted"/>
<accession>A0A327S9C6</accession>
<dbReference type="OrthoDB" id="88903at2"/>
<dbReference type="Proteomes" id="UP000249754">
    <property type="component" value="Unassembled WGS sequence"/>
</dbReference>
<name>A0A327S9C6_9SPHI</name>
<dbReference type="InterPro" id="IPR011646">
    <property type="entry name" value="KAP_P-loop"/>
</dbReference>
<sequence length="715" mass="82235">MSAEINNTENYTSDSPISEQRDDQFQRYGFSKRIADTIKTRKNKESIVFGLFGAWGEGKTSILNFIEEELKTDDEIITIKFNPWRYSDEDSLLRNYFDKIALALGKKMEKWNDKIGGFITKYGSLTSFFGVDISTVGQAFSDADIEKYKERINDFLSESNSKIVVFVDDIDRLDKQEIYSLFRLVKLTADFSNTTYILSFDESMVAAAIGERFGAGDKKSGASFLEKIIQVPLTIPKAQPDALKRFCLKLINNAIDSAGITVEKKEGERFIYQFTTSILPKLTTPRLAVRYGNTLSFSLPLLNSEVNIVDLMLIEAVKIFYPEHYAFIKHHPEYFVGSPKDFFLGSDRNSETVNSHFEEIANGNSGREKSHIKYLINSLFPNKAGSSDPFNFTDEKENDFFVQKRIVSPKYFDRYFSYAVIEGDISDIEFDRLIKEAETSSIQDLATGIKNIIATSDAGSFVQKLRSRETDYTWEQGKILLKALCDNSDLLPNSGGMLGFGAETPFGQASIFAYQVLRQHEKEHIFEFAKELMTYPQDFQFAYTINNWLRTGDRPEEKLFKTEEYDELAKLLVQRAIADAGDDSVFEKYPNQILYILYSWELSDETGFKKYTEDYLNKGKDHVLKLLKAFVPVGRSNARAGEFKTDITKNQYEYIVDHFDKDNLYARILENFSLENLNAEKPYWIDFGEKEYSDLNMARQFVQWYDKGKETIIPE</sequence>
<organism evidence="2 3">
    <name type="scientific">Pedobacter cryoconitis</name>
    <dbReference type="NCBI Taxonomy" id="188932"/>
    <lineage>
        <taxon>Bacteria</taxon>
        <taxon>Pseudomonadati</taxon>
        <taxon>Bacteroidota</taxon>
        <taxon>Sphingobacteriia</taxon>
        <taxon>Sphingobacteriales</taxon>
        <taxon>Sphingobacteriaceae</taxon>
        <taxon>Pedobacter</taxon>
    </lineage>
</organism>
<feature type="domain" description="KAP NTPase" evidence="1">
    <location>
        <begin position="29"/>
        <end position="297"/>
    </location>
</feature>
<evidence type="ECO:0000259" key="1">
    <source>
        <dbReference type="Pfam" id="PF07693"/>
    </source>
</evidence>
<reference evidence="2 3" key="1">
    <citation type="submission" date="2018-06" db="EMBL/GenBank/DDBJ databases">
        <title>Genomic Encyclopedia of Archaeal and Bacterial Type Strains, Phase II (KMG-II): from individual species to whole genera.</title>
        <authorList>
            <person name="Goeker M."/>
        </authorList>
    </citation>
    <scope>NUCLEOTIDE SEQUENCE [LARGE SCALE GENOMIC DNA]</scope>
    <source>
        <strain evidence="2 3">DSM 14825</strain>
    </source>
</reference>
<dbReference type="PANTHER" id="PTHR22674">
    <property type="entry name" value="NTPASE, KAP FAMILY P-LOOP DOMAIN-CONTAINING 1"/>
    <property type="match status" value="1"/>
</dbReference>
<evidence type="ECO:0000313" key="3">
    <source>
        <dbReference type="Proteomes" id="UP000249754"/>
    </source>
</evidence>